<evidence type="ECO:0000256" key="7">
    <source>
        <dbReference type="RuleBase" id="RU363032"/>
    </source>
</evidence>
<reference evidence="9" key="1">
    <citation type="submission" date="2020-02" db="EMBL/GenBank/DDBJ databases">
        <authorList>
            <person name="Meier V. D."/>
        </authorList>
    </citation>
    <scope>NUCLEOTIDE SEQUENCE</scope>
    <source>
        <strain evidence="9">AVDCRST_MAG18</strain>
    </source>
</reference>
<dbReference type="CDD" id="cd06261">
    <property type="entry name" value="TM_PBP2"/>
    <property type="match status" value="1"/>
</dbReference>
<feature type="transmembrane region" description="Helical" evidence="7">
    <location>
        <begin position="226"/>
        <end position="244"/>
    </location>
</feature>
<accession>A0A6J4VKM7</accession>
<dbReference type="Gene3D" id="1.10.3720.10">
    <property type="entry name" value="MetI-like"/>
    <property type="match status" value="1"/>
</dbReference>
<keyword evidence="2 7" id="KW-0813">Transport</keyword>
<dbReference type="AlphaFoldDB" id="A0A6J4VKM7"/>
<organism evidence="9">
    <name type="scientific">uncultured Thermomicrobiales bacterium</name>
    <dbReference type="NCBI Taxonomy" id="1645740"/>
    <lineage>
        <taxon>Bacteria</taxon>
        <taxon>Pseudomonadati</taxon>
        <taxon>Thermomicrobiota</taxon>
        <taxon>Thermomicrobia</taxon>
        <taxon>Thermomicrobiales</taxon>
        <taxon>environmental samples</taxon>
    </lineage>
</organism>
<keyword evidence="4 7" id="KW-0812">Transmembrane</keyword>
<dbReference type="EMBL" id="CADCWN010000198">
    <property type="protein sequence ID" value="CAA9576333.1"/>
    <property type="molecule type" value="Genomic_DNA"/>
</dbReference>
<gene>
    <name evidence="9" type="ORF">AVDCRST_MAG18-2590</name>
</gene>
<evidence type="ECO:0000256" key="6">
    <source>
        <dbReference type="ARBA" id="ARBA00023136"/>
    </source>
</evidence>
<evidence type="ECO:0000256" key="1">
    <source>
        <dbReference type="ARBA" id="ARBA00004651"/>
    </source>
</evidence>
<evidence type="ECO:0000313" key="9">
    <source>
        <dbReference type="EMBL" id="CAA9576333.1"/>
    </source>
</evidence>
<dbReference type="InterPro" id="IPR005769">
    <property type="entry name" value="PhnE/PtxC"/>
</dbReference>
<evidence type="ECO:0000259" key="8">
    <source>
        <dbReference type="PROSITE" id="PS50928"/>
    </source>
</evidence>
<comment type="subcellular location">
    <subcellularLocation>
        <location evidence="1 7">Cell membrane</location>
        <topology evidence="1 7">Multi-pass membrane protein</topology>
    </subcellularLocation>
</comment>
<dbReference type="Pfam" id="PF00528">
    <property type="entry name" value="BPD_transp_1"/>
    <property type="match status" value="1"/>
</dbReference>
<feature type="domain" description="ABC transmembrane type-1" evidence="8">
    <location>
        <begin position="92"/>
        <end position="274"/>
    </location>
</feature>
<protein>
    <submittedName>
        <fullName evidence="9">Phosphonate ABC transporter permease protein phnE</fullName>
    </submittedName>
</protein>
<dbReference type="PANTHER" id="PTHR30043">
    <property type="entry name" value="PHOSPHONATES TRANSPORT SYSTEM PERMEASE PROTEIN"/>
    <property type="match status" value="1"/>
</dbReference>
<evidence type="ECO:0000256" key="3">
    <source>
        <dbReference type="ARBA" id="ARBA00022475"/>
    </source>
</evidence>
<feature type="transmembrane region" description="Helical" evidence="7">
    <location>
        <begin position="31"/>
        <end position="51"/>
    </location>
</feature>
<feature type="transmembrane region" description="Helical" evidence="7">
    <location>
        <begin position="93"/>
        <end position="117"/>
    </location>
</feature>
<keyword evidence="3" id="KW-1003">Cell membrane</keyword>
<dbReference type="PROSITE" id="PS50928">
    <property type="entry name" value="ABC_TM1"/>
    <property type="match status" value="1"/>
</dbReference>
<keyword evidence="6 7" id="KW-0472">Membrane</keyword>
<evidence type="ECO:0000256" key="4">
    <source>
        <dbReference type="ARBA" id="ARBA00022692"/>
    </source>
</evidence>
<dbReference type="NCBIfam" id="TIGR01097">
    <property type="entry name" value="PhnE"/>
    <property type="match status" value="1"/>
</dbReference>
<name>A0A6J4VKM7_9BACT</name>
<dbReference type="GO" id="GO:0015416">
    <property type="term" value="F:ABC-type phosphonate transporter activity"/>
    <property type="evidence" value="ECO:0007669"/>
    <property type="project" value="InterPro"/>
</dbReference>
<dbReference type="InterPro" id="IPR035906">
    <property type="entry name" value="MetI-like_sf"/>
</dbReference>
<dbReference type="InterPro" id="IPR000515">
    <property type="entry name" value="MetI-like"/>
</dbReference>
<keyword evidence="5 7" id="KW-1133">Transmembrane helix</keyword>
<proteinExistence type="inferred from homology"/>
<evidence type="ECO:0000256" key="5">
    <source>
        <dbReference type="ARBA" id="ARBA00022989"/>
    </source>
</evidence>
<comment type="similarity">
    <text evidence="7">Belongs to the binding-protein-dependent transport system permease family.</text>
</comment>
<feature type="transmembrane region" description="Helical" evidence="7">
    <location>
        <begin position="256"/>
        <end position="277"/>
    </location>
</feature>
<dbReference type="GO" id="GO:0005886">
    <property type="term" value="C:plasma membrane"/>
    <property type="evidence" value="ECO:0007669"/>
    <property type="project" value="UniProtKB-SubCell"/>
</dbReference>
<dbReference type="PANTHER" id="PTHR30043:SF1">
    <property type="entry name" value="ABC TRANSPORT SYSTEM PERMEASE PROTEIN P69"/>
    <property type="match status" value="1"/>
</dbReference>
<dbReference type="SUPFAM" id="SSF161098">
    <property type="entry name" value="MetI-like"/>
    <property type="match status" value="1"/>
</dbReference>
<sequence>MATPSTSAAGRPTPIAERIAAHPFASGTPRVGWQGTLTTFVVLIVVGWAWVGTKASPVELVASAPNMADFIRRMFPPDWGFFLDRQRVIEPTIATIQIAITGTAVATLLAFPLSLIAARNLSHPAIYQSVRAVLNVLRSIPELIWALIFVSAVGLGTFAGTLALVAGSVGSLSKVFAESIESIDPKPVEAMEAVGATQVQKIAFGVLPQALVSMVSYTLLFWEHNIRASFIVGAVGGGGLGFEITTELNLFQYRQFLVHAIIIILLVTVADRVSAWVRGRLA</sequence>
<feature type="transmembrane region" description="Helical" evidence="7">
    <location>
        <begin position="143"/>
        <end position="166"/>
    </location>
</feature>
<feature type="transmembrane region" description="Helical" evidence="7">
    <location>
        <begin position="202"/>
        <end position="220"/>
    </location>
</feature>
<evidence type="ECO:0000256" key="2">
    <source>
        <dbReference type="ARBA" id="ARBA00022448"/>
    </source>
</evidence>